<dbReference type="AlphaFoldDB" id="A0A396S1A3"/>
<name>A0A396S1A3_9PSED</name>
<evidence type="ECO:0000313" key="1">
    <source>
        <dbReference type="EMBL" id="RHW22725.1"/>
    </source>
</evidence>
<sequence length="87" mass="9900">MATGGPPTQSPSAPSTDVIESRIDGEFSGWEGETIFKLENGQVWQQASYAYMYSYKYRPKVLIFRTRGGYEMQVDGVSNRVRVTRLR</sequence>
<reference evidence="1 2" key="1">
    <citation type="submission" date="2018-06" db="EMBL/GenBank/DDBJ databases">
        <title>Pseudomonas jilinensis sp. nov., isolated from the production water of Jilin Oilfield in China.</title>
        <authorList>
            <person name="Wang J."/>
        </authorList>
    </citation>
    <scope>NUCLEOTIDE SEQUENCE [LARGE SCALE GENOMIC DNA]</scope>
    <source>
        <strain evidence="1 2">JS15-10A1</strain>
    </source>
</reference>
<dbReference type="EMBL" id="QJSA01000002">
    <property type="protein sequence ID" value="RHW22725.1"/>
    <property type="molecule type" value="Genomic_DNA"/>
</dbReference>
<accession>A0A396S1A3</accession>
<organism evidence="1 2">
    <name type="scientific">Pseudomonas jilinensis</name>
    <dbReference type="NCBI Taxonomy" id="2078689"/>
    <lineage>
        <taxon>Bacteria</taxon>
        <taxon>Pseudomonadati</taxon>
        <taxon>Pseudomonadota</taxon>
        <taxon>Gammaproteobacteria</taxon>
        <taxon>Pseudomonadales</taxon>
        <taxon>Pseudomonadaceae</taxon>
        <taxon>Pseudomonas</taxon>
    </lineage>
</organism>
<evidence type="ECO:0000313" key="2">
    <source>
        <dbReference type="Proteomes" id="UP000265745"/>
    </source>
</evidence>
<gene>
    <name evidence="1" type="ORF">C2846_03155</name>
</gene>
<keyword evidence="2" id="KW-1185">Reference proteome</keyword>
<dbReference type="Proteomes" id="UP000265745">
    <property type="component" value="Unassembled WGS sequence"/>
</dbReference>
<proteinExistence type="predicted"/>
<comment type="caution">
    <text evidence="1">The sequence shown here is derived from an EMBL/GenBank/DDBJ whole genome shotgun (WGS) entry which is preliminary data.</text>
</comment>
<dbReference type="OrthoDB" id="4750212at2"/>
<protein>
    <submittedName>
        <fullName evidence="1">Uncharacterized protein</fullName>
    </submittedName>
</protein>